<proteinExistence type="predicted"/>
<dbReference type="Proteomes" id="UP000030377">
    <property type="component" value="Unassembled WGS sequence"/>
</dbReference>
<sequence>MVITAAARIRKAGCRDAAVLSHHLGVPERRDLVCTEAELLQDLVVCSPNSGGRATILLGVRDSVTGWPTSRM</sequence>
<name>A0A0A3XH48_BRAJP</name>
<organism evidence="1 2">
    <name type="scientific">Bradyrhizobium japonicum</name>
    <dbReference type="NCBI Taxonomy" id="375"/>
    <lineage>
        <taxon>Bacteria</taxon>
        <taxon>Pseudomonadati</taxon>
        <taxon>Pseudomonadota</taxon>
        <taxon>Alphaproteobacteria</taxon>
        <taxon>Hyphomicrobiales</taxon>
        <taxon>Nitrobacteraceae</taxon>
        <taxon>Bradyrhizobium</taxon>
    </lineage>
</organism>
<evidence type="ECO:0000313" key="2">
    <source>
        <dbReference type="Proteomes" id="UP000030377"/>
    </source>
</evidence>
<gene>
    <name evidence="1" type="ORF">MA20_43220</name>
</gene>
<reference evidence="1 2" key="1">
    <citation type="submission" date="2014-09" db="EMBL/GenBank/DDBJ databases">
        <title>Draft genome of Bradyrhizobium japonicum Is-34.</title>
        <authorList>
            <person name="Tsurumaru H."/>
            <person name="Yamakawa T."/>
            <person name="Hashimoto S."/>
            <person name="Okizaki K."/>
            <person name="Kanesaki Y."/>
            <person name="Yoshikawa H."/>
            <person name="Yajima S."/>
        </authorList>
    </citation>
    <scope>NUCLEOTIDE SEQUENCE [LARGE SCALE GENOMIC DNA]</scope>
    <source>
        <strain evidence="1 2">Is-34</strain>
    </source>
</reference>
<protein>
    <submittedName>
        <fullName evidence="1">Uncharacterized protein</fullName>
    </submittedName>
</protein>
<dbReference type="EMBL" id="JRPN01000043">
    <property type="protein sequence ID" value="KGT73625.1"/>
    <property type="molecule type" value="Genomic_DNA"/>
</dbReference>
<evidence type="ECO:0000313" key="1">
    <source>
        <dbReference type="EMBL" id="KGT73625.1"/>
    </source>
</evidence>
<dbReference type="AlphaFoldDB" id="A0A0A3XH48"/>
<comment type="caution">
    <text evidence="1">The sequence shown here is derived from an EMBL/GenBank/DDBJ whole genome shotgun (WGS) entry which is preliminary data.</text>
</comment>
<accession>A0A0A3XH48</accession>